<dbReference type="Proteomes" id="UP000698335">
    <property type="component" value="Unassembled WGS sequence"/>
</dbReference>
<name>A0A930VWQ5_9ACTN</name>
<evidence type="ECO:0000313" key="2">
    <source>
        <dbReference type="Proteomes" id="UP000698335"/>
    </source>
</evidence>
<sequence length="86" mass="9820">MSYQVKICPRCGEGLFQDMGVCYDCLFDFCKKKPSRSNLISKVPFVDTDNRSQSNQEDFYTQAEADEIGKQWDEGLPPAVIEEMTP</sequence>
<accession>A0A930VWQ5</accession>
<comment type="caution">
    <text evidence="1">The sequence shown here is derived from an EMBL/GenBank/DDBJ whole genome shotgun (WGS) entry which is preliminary data.</text>
</comment>
<organism evidence="1 2">
    <name type="scientific">Lancefieldella rimae</name>
    <dbReference type="NCBI Taxonomy" id="1383"/>
    <lineage>
        <taxon>Bacteria</taxon>
        <taxon>Bacillati</taxon>
        <taxon>Actinomycetota</taxon>
        <taxon>Coriobacteriia</taxon>
        <taxon>Coriobacteriales</taxon>
        <taxon>Atopobiaceae</taxon>
        <taxon>Lancefieldella</taxon>
    </lineage>
</organism>
<reference evidence="1" key="1">
    <citation type="submission" date="2020-04" db="EMBL/GenBank/DDBJ databases">
        <title>Deep metagenomics examines the oral microbiome during advanced dental caries in children, revealing novel taxa and co-occurrences with host molecules.</title>
        <authorList>
            <person name="Baker J.L."/>
            <person name="Morton J.T."/>
            <person name="Dinis M."/>
            <person name="Alvarez R."/>
            <person name="Tran N.C."/>
            <person name="Knight R."/>
            <person name="Edlund A."/>
        </authorList>
    </citation>
    <scope>NUCLEOTIDE SEQUENCE</scope>
    <source>
        <strain evidence="1">JCVI_38_bin.5</strain>
    </source>
</reference>
<proteinExistence type="predicted"/>
<dbReference type="EMBL" id="JABZGW010000060">
    <property type="protein sequence ID" value="MBF4807505.1"/>
    <property type="molecule type" value="Genomic_DNA"/>
</dbReference>
<gene>
    <name evidence="1" type="ORF">HXK26_02250</name>
</gene>
<dbReference type="AlphaFoldDB" id="A0A930VWQ5"/>
<evidence type="ECO:0000313" key="1">
    <source>
        <dbReference type="EMBL" id="MBF4807505.1"/>
    </source>
</evidence>
<protein>
    <submittedName>
        <fullName evidence="1">Uncharacterized protein</fullName>
    </submittedName>
</protein>